<dbReference type="InterPro" id="IPR016036">
    <property type="entry name" value="Malonyl_transacylase_ACP-bd"/>
</dbReference>
<evidence type="ECO:0000259" key="10">
    <source>
        <dbReference type="PROSITE" id="PS52019"/>
    </source>
</evidence>
<dbReference type="GO" id="GO:0031177">
    <property type="term" value="F:phosphopantetheine binding"/>
    <property type="evidence" value="ECO:0007669"/>
    <property type="project" value="InterPro"/>
</dbReference>
<dbReference type="GO" id="GO:0044550">
    <property type="term" value="P:secondary metabolite biosynthetic process"/>
    <property type="evidence" value="ECO:0007669"/>
    <property type="project" value="UniProtKB-ARBA"/>
</dbReference>
<dbReference type="InterPro" id="IPR049551">
    <property type="entry name" value="PKS_DH_C"/>
</dbReference>
<dbReference type="GO" id="GO:0006633">
    <property type="term" value="P:fatty acid biosynthetic process"/>
    <property type="evidence" value="ECO:0007669"/>
    <property type="project" value="UniProtKB-UniPathway"/>
</dbReference>
<evidence type="ECO:0000256" key="5">
    <source>
        <dbReference type="ARBA" id="ARBA00023268"/>
    </source>
</evidence>
<dbReference type="InterPro" id="IPR001227">
    <property type="entry name" value="Ac_transferase_dom_sf"/>
</dbReference>
<dbReference type="EMBL" id="LC523656">
    <property type="protein sequence ID" value="BCA90129.1"/>
    <property type="molecule type" value="Genomic_DNA"/>
</dbReference>
<dbReference type="PROSITE" id="PS00606">
    <property type="entry name" value="KS3_1"/>
    <property type="match status" value="1"/>
</dbReference>
<dbReference type="InterPro" id="IPR049900">
    <property type="entry name" value="PKS_mFAS_DH"/>
</dbReference>
<gene>
    <name evidence="11" type="primary">Pks1</name>
</gene>
<dbReference type="InterPro" id="IPR014043">
    <property type="entry name" value="Acyl_transferase_dom"/>
</dbReference>
<dbReference type="InterPro" id="IPR014031">
    <property type="entry name" value="Ketoacyl_synth_C"/>
</dbReference>
<dbReference type="Pfam" id="PF00698">
    <property type="entry name" value="Acyl_transf_1"/>
    <property type="match status" value="1"/>
</dbReference>
<dbReference type="Gene3D" id="3.40.47.10">
    <property type="match status" value="1"/>
</dbReference>
<dbReference type="Gene3D" id="3.40.366.10">
    <property type="entry name" value="Malonyl-Coenzyme A Acyl Carrier Protein, domain 2"/>
    <property type="match status" value="1"/>
</dbReference>
<dbReference type="Pfam" id="PF02801">
    <property type="entry name" value="Ketoacyl-synt_C"/>
    <property type="match status" value="1"/>
</dbReference>
<dbReference type="GO" id="GO:0004315">
    <property type="term" value="F:3-oxoacyl-[acyl-carrier-protein] synthase activity"/>
    <property type="evidence" value="ECO:0007669"/>
    <property type="project" value="InterPro"/>
</dbReference>
<organism evidence="11">
    <name type="scientific">Temnopleurus reevesii</name>
    <dbReference type="NCBI Taxonomy" id="161071"/>
    <lineage>
        <taxon>Eukaryota</taxon>
        <taxon>Metazoa</taxon>
        <taxon>Echinodermata</taxon>
        <taxon>Eleutherozoa</taxon>
        <taxon>Echinozoa</taxon>
        <taxon>Echinoidea</taxon>
        <taxon>Euechinoidea</taxon>
        <taxon>Echinacea</taxon>
        <taxon>Temnopleuroida</taxon>
        <taxon>Temnopleuridae</taxon>
        <taxon>Temnopleurus</taxon>
    </lineage>
</organism>
<evidence type="ECO:0000256" key="7">
    <source>
        <dbReference type="PROSITE-ProRule" id="PRU01363"/>
    </source>
</evidence>
<dbReference type="Gene3D" id="3.90.180.10">
    <property type="entry name" value="Medium-chain alcohol dehydrogenases, catalytic domain"/>
    <property type="match status" value="1"/>
</dbReference>
<dbReference type="Gene3D" id="3.10.129.110">
    <property type="entry name" value="Polyketide synthase dehydratase"/>
    <property type="match status" value="1"/>
</dbReference>
<dbReference type="InterPro" id="IPR014030">
    <property type="entry name" value="Ketoacyl_synth_N"/>
</dbReference>
<keyword evidence="2" id="KW-0597">Phosphoprotein</keyword>
<dbReference type="SUPFAM" id="SSF55048">
    <property type="entry name" value="Probable ACP-binding domain of malonyl-CoA ACP transacylase"/>
    <property type="match status" value="1"/>
</dbReference>
<dbReference type="Gene3D" id="3.30.70.3290">
    <property type="match status" value="1"/>
</dbReference>
<feature type="domain" description="Carrier" evidence="8">
    <location>
        <begin position="2330"/>
        <end position="2408"/>
    </location>
</feature>
<dbReference type="InterPro" id="IPR020843">
    <property type="entry name" value="ER"/>
</dbReference>
<dbReference type="InterPro" id="IPR013217">
    <property type="entry name" value="Methyltransf_12"/>
</dbReference>
<dbReference type="CDD" id="cd05195">
    <property type="entry name" value="enoyl_red"/>
    <property type="match status" value="1"/>
</dbReference>
<dbReference type="InterPro" id="IPR042104">
    <property type="entry name" value="PKS_dehydratase_sf"/>
</dbReference>
<dbReference type="InterPro" id="IPR011032">
    <property type="entry name" value="GroES-like_sf"/>
</dbReference>
<dbReference type="SMART" id="SM00823">
    <property type="entry name" value="PKS_PP"/>
    <property type="match status" value="1"/>
</dbReference>
<keyword evidence="5" id="KW-0511">Multifunctional enzyme</keyword>
<dbReference type="InterPro" id="IPR016039">
    <property type="entry name" value="Thiolase-like"/>
</dbReference>
<dbReference type="PANTHER" id="PTHR45681:SF6">
    <property type="entry name" value="POLYKETIDE SYNTHASE 37"/>
    <property type="match status" value="1"/>
</dbReference>
<dbReference type="PANTHER" id="PTHR45681">
    <property type="entry name" value="POLYKETIDE SYNTHASE 44-RELATED"/>
    <property type="match status" value="1"/>
</dbReference>
<evidence type="ECO:0000256" key="3">
    <source>
        <dbReference type="ARBA" id="ARBA00022679"/>
    </source>
</evidence>
<feature type="region of interest" description="C-terminal hotdog fold" evidence="7">
    <location>
        <begin position="1027"/>
        <end position="1166"/>
    </location>
</feature>
<evidence type="ECO:0000256" key="1">
    <source>
        <dbReference type="ARBA" id="ARBA00022450"/>
    </source>
</evidence>
<evidence type="ECO:0000256" key="6">
    <source>
        <dbReference type="ARBA" id="ARBA00023315"/>
    </source>
</evidence>
<dbReference type="SMART" id="SM00825">
    <property type="entry name" value="PKS_KS"/>
    <property type="match status" value="1"/>
</dbReference>
<dbReference type="Pfam" id="PF16197">
    <property type="entry name" value="KAsynt_C_assoc"/>
    <property type="match status" value="1"/>
</dbReference>
<dbReference type="SUPFAM" id="SSF53335">
    <property type="entry name" value="S-adenosyl-L-methionine-dependent methyltransferases"/>
    <property type="match status" value="1"/>
</dbReference>
<dbReference type="GO" id="GO:0016491">
    <property type="term" value="F:oxidoreductase activity"/>
    <property type="evidence" value="ECO:0007669"/>
    <property type="project" value="InterPro"/>
</dbReference>
<dbReference type="InterPro" id="IPR018201">
    <property type="entry name" value="Ketoacyl_synth_AS"/>
</dbReference>
<feature type="domain" description="Ketosynthase family 3 (KS3)" evidence="9">
    <location>
        <begin position="10"/>
        <end position="430"/>
    </location>
</feature>
<feature type="region of interest" description="N-terminal hotdog fold" evidence="7">
    <location>
        <begin position="894"/>
        <end position="1014"/>
    </location>
</feature>
<dbReference type="InterPro" id="IPR013154">
    <property type="entry name" value="ADH-like_N"/>
</dbReference>
<dbReference type="InterPro" id="IPR050444">
    <property type="entry name" value="Polyketide_Synthase"/>
</dbReference>
<proteinExistence type="predicted"/>
<dbReference type="PROSITE" id="PS50075">
    <property type="entry name" value="CARRIER"/>
    <property type="match status" value="1"/>
</dbReference>
<dbReference type="InterPro" id="IPR036291">
    <property type="entry name" value="NAD(P)-bd_dom_sf"/>
</dbReference>
<evidence type="ECO:0000259" key="8">
    <source>
        <dbReference type="PROSITE" id="PS50075"/>
    </source>
</evidence>
<dbReference type="Pfam" id="PF00107">
    <property type="entry name" value="ADH_zinc_N"/>
    <property type="match status" value="1"/>
</dbReference>
<feature type="domain" description="PKS/mFAS DH" evidence="10">
    <location>
        <begin position="894"/>
        <end position="1166"/>
    </location>
</feature>
<dbReference type="SUPFAM" id="SSF53901">
    <property type="entry name" value="Thiolase-like"/>
    <property type="match status" value="1"/>
</dbReference>
<dbReference type="UniPathway" id="UPA00094"/>
<accession>A0A7G1GH42</accession>
<protein>
    <submittedName>
        <fullName evidence="11">Probable polyketide synthase 1</fullName>
    </submittedName>
</protein>
<evidence type="ECO:0000256" key="4">
    <source>
        <dbReference type="ARBA" id="ARBA00022857"/>
    </source>
</evidence>
<dbReference type="Gene3D" id="1.10.1200.10">
    <property type="entry name" value="ACP-like"/>
    <property type="match status" value="1"/>
</dbReference>
<dbReference type="Pfam" id="PF00550">
    <property type="entry name" value="PP-binding"/>
    <property type="match status" value="1"/>
</dbReference>
<dbReference type="InterPro" id="IPR009081">
    <property type="entry name" value="PP-bd_ACP"/>
</dbReference>
<dbReference type="InterPro" id="IPR013149">
    <property type="entry name" value="ADH-like_C"/>
</dbReference>
<dbReference type="InterPro" id="IPR020841">
    <property type="entry name" value="PKS_Beta-ketoAc_synthase_dom"/>
</dbReference>
<evidence type="ECO:0000313" key="11">
    <source>
        <dbReference type="EMBL" id="BCA90129.1"/>
    </source>
</evidence>
<dbReference type="Pfam" id="PF08242">
    <property type="entry name" value="Methyltransf_12"/>
    <property type="match status" value="1"/>
</dbReference>
<keyword evidence="6" id="KW-0012">Acyltransferase</keyword>
<dbReference type="InterPro" id="IPR016035">
    <property type="entry name" value="Acyl_Trfase/lysoPLipase"/>
</dbReference>
<comment type="caution">
    <text evidence="7">Lacks conserved residue(s) required for the propagation of feature annotation.</text>
</comment>
<dbReference type="Pfam" id="PF08659">
    <property type="entry name" value="KR"/>
    <property type="match status" value="1"/>
</dbReference>
<dbReference type="SUPFAM" id="SSF52151">
    <property type="entry name" value="FabD/lysophospholipase-like"/>
    <property type="match status" value="1"/>
</dbReference>
<dbReference type="PROSITE" id="PS52019">
    <property type="entry name" value="PKS_MFAS_DH"/>
    <property type="match status" value="1"/>
</dbReference>
<sequence>MGSNKTSWGYFPVAVVGIGTRHAGGANTTEDFWNVLKEGKECILDIPPERWVIENFHDEDQTRQGKMVTKRCGLIDDLEGFDNLFFKISPREAASLDPQQRHLLEVNYEAFEDAGINPDTLGESCGVFVGIGMMDHAIQLVDTSTTDAYTLTGIAHSVSANRISYAFNLKGPSFAVDTACASGLTALHLACTSLWNRECSTALMSACNGIQLPDITVGFSALGVLSPDGRCSPFSSTANGYVRSEGYGALVLKPLSQALADNDHIYTVIRGSAIAANGLANSLTMPSPPAQEYVMKEAYEKFGVSMSDVHYVEAHGTGTMVGDPLEAEAISRAFARDSDKPLKIGSVKSNFGHTEVAAGVTAAIKVALMMENRAIPPTINFVSPNPHIDPTEMKLDIVTEVQPFPSDDKHIIGLNSFGFAGALAHCIFEEAPKRPKKAFTSEQSCGWQFGNSDKEGQSIIIPLSAKSPEALTAVAKQWQDLEIDQDAMSVVSWMSTRRRLHENRLTVISTSGKQFQTQMKDFAETGGAENATSSAVYSGTEPKICMIFPGQGQQYANMGRQLYKTEPVFKRTVDEADAIFKRITLFVERPDSADYNPDTFINDLEVSQPAILFIQLGLFNLWTHWGVKPACVVGHSLGEVSAAYACGGMTLEEAVETIYIRSVEQGKLKGTGSMAALRMTLEEAREICSKHERLYVAAINAPGSMTIAGNTEAIEQIAADNPTIAKQLRVQCAFHTPDMDPTEKTFKAKMEKVVKTPAGVRTIPFYSTLTGARYEGDFKTAYWWDNIRNAVEFQSAIENILRDLECDMFLECAASATLLSSCNQIAKGSGIKIQLTTIPSGQRNQDDRLCALRALGTMHNNGVDLDWKNISRDTAVYTKLPLYPWQHKPFMLEPEYRRKRRLGLDDRTFKGQNGQLSLETFPFLSDRTAKDKLIFPESGYVEYMMEATCSDNDLPVINKVAFAQSLEWPEEKTVTGTKKATLNLDLVRDGNKVEISYQGDSCSTAEVEDGIAQDTTIPVNDILQRCPEKSTAEDFYTYMEEMGLKYEAKFQVVQDVCLGDGEGVVTLEPAQDNKQRIQTTHLDACFQLLTYTLGARSSLYQPTTVDSIRMNVPSLPAGEPLLAYASIIDCDSWALRGDVTIALASGKVLAEIKGCTCQNTSGIRTDIDINKCLYTREFQSVKAHLPPISEVAKVFEPENLRKLMPELMDAVTRAEKVFPNMGAICLAYIKHGLAQVPVKERSDYLDPRYYTRLEKLKKDTSIRQIKYEEIEKVKEETLKVSPEMKQELTMAQNLGEHLPTTLRNPQSAMTLLFKPECMASYFLDSLTTTFYYKAIAEMTRIAVLKALETKATVRLLEVGARMGGLTHHILEHLEDLCIEGRVEYVFTDLSVAFFPHARDHLVDYPFVKYQQLDIETDIEGQGFVPGSVDILICLDTLHSTGHYQEAIYYMRELICDDGWIILIEATTVKFIAEVIFGALRLCWVFEDDRPECCWLQQQDWKCALQENGFEDVVGLSSPNELFHSVLIGRKTGGDAACINPKAAPVTTRKQWLVVSHPENAQFVNLVKSSLSGTVTSVSYEDIMTADLGKLKEDGAVLEALFIWNVDHDNGFKVLLHFLQQIGVNVENVCKFWMVTFAATSGPRPINAAGAGLVHAAANACQIPFVTVDIPEEVTNGDKVWANRLTSTLLGDKLSDMELVVKDGMVLTPRLARMQLPEVKVNETPYWQLTQAVDPFKTQSSVEDLGIAYLESLELAPGTVLVKVSAAGINKRDVDIAQEGGANALGSEFCGVVEKVGEGVTAIKVNDEVLGFGTHCLASYTMAHADLVVKKPENLTQSQAATTSIAFASAYYSLIERANITSGESVLIQVTDPGIRDAAVQVASNAGAKIICSVNDAAQSAALKRLGAKIVPQSSSATFINDVHNATNGIGVDVVLNSLQGKQMEKSLELLAAGGRFCSITDSNSMNFKLQMKLLQKNRSLISCNVDSMLQHQKPLLQKILRKVTNLMREGKLKPLDVTSRSITDYPILFADANTVSSGKVAIEIPSSFKPDKVISTTQLFKKSATYVITAAEAGLSQIFARWLYNNGARYIAMCYLTEAGKSKASRTNNYLTSNGVEVFEYCHPLDVRGPEGGIPKIFGDLKKRNAPSIRGVFCLGGYRLPGKETMSDISYDSLQKMLSAKVRPAKLSHIFSDKMGLELDYFLTVSSDDVAWGNSSAVASVMGDSYLENFALKRRMDGKAALNVQVGALRGIDAYEFGGVTTLPVKDGEPSLHVEEFLMVLGKLLMSPDTPACVCITNQDWESLLKFSHDHSLKFRHLAGGEQVAISDCQLSLEDLQKQVKNKLGDLLCVNPDSIDLRQPMINYGVDSLMAVEMVTWASRELSVVISQLDILGGITTGLLLEKAIDNNVCI</sequence>
<dbReference type="InterPro" id="IPR029063">
    <property type="entry name" value="SAM-dependent_MTases_sf"/>
</dbReference>
<keyword evidence="1" id="KW-0596">Phosphopantetheine</keyword>
<keyword evidence="3" id="KW-0808">Transferase</keyword>
<name>A0A7G1GH42_9ECHN</name>
<dbReference type="Pfam" id="PF08240">
    <property type="entry name" value="ADH_N"/>
    <property type="match status" value="1"/>
</dbReference>
<keyword evidence="4" id="KW-0521">NADP</keyword>
<dbReference type="PROSITE" id="PS52004">
    <property type="entry name" value="KS3_2"/>
    <property type="match status" value="1"/>
</dbReference>
<dbReference type="SUPFAM" id="SSF51735">
    <property type="entry name" value="NAD(P)-binding Rossmann-fold domains"/>
    <property type="match status" value="2"/>
</dbReference>
<dbReference type="InterPro" id="IPR020806">
    <property type="entry name" value="PKS_PP-bd"/>
</dbReference>
<evidence type="ECO:0000256" key="2">
    <source>
        <dbReference type="ARBA" id="ARBA00022553"/>
    </source>
</evidence>
<evidence type="ECO:0000259" key="9">
    <source>
        <dbReference type="PROSITE" id="PS52004"/>
    </source>
</evidence>
<dbReference type="InterPro" id="IPR013968">
    <property type="entry name" value="PKS_KR"/>
</dbReference>
<dbReference type="SMART" id="SM00829">
    <property type="entry name" value="PKS_ER"/>
    <property type="match status" value="1"/>
</dbReference>
<dbReference type="SUPFAM" id="SSF47336">
    <property type="entry name" value="ACP-like"/>
    <property type="match status" value="1"/>
</dbReference>
<reference evidence="11" key="1">
    <citation type="submission" date="2020-02" db="EMBL/GenBank/DDBJ databases">
        <title>Establishment of homozygous knockout sea urchins.</title>
        <authorList>
            <person name="Yaguchi S."/>
            <person name="Yaguchi J."/>
            <person name="Suzuki H."/>
            <person name="Kinjo S."/>
            <person name="Kiyomoto M."/>
            <person name="Ikeo K."/>
            <person name="Yamamoto T."/>
        </authorList>
    </citation>
    <scope>NUCLEOTIDE SEQUENCE</scope>
</reference>
<dbReference type="CDD" id="cd00833">
    <property type="entry name" value="PKS"/>
    <property type="match status" value="1"/>
</dbReference>
<dbReference type="SUPFAM" id="SSF50129">
    <property type="entry name" value="GroES-like"/>
    <property type="match status" value="1"/>
</dbReference>
<dbReference type="Pfam" id="PF14765">
    <property type="entry name" value="PS-DH"/>
    <property type="match status" value="1"/>
</dbReference>
<dbReference type="Gene3D" id="3.40.50.150">
    <property type="entry name" value="Vaccinia Virus protein VP39"/>
    <property type="match status" value="1"/>
</dbReference>
<dbReference type="Pfam" id="PF00109">
    <property type="entry name" value="ketoacyl-synt"/>
    <property type="match status" value="1"/>
</dbReference>
<dbReference type="InterPro" id="IPR032821">
    <property type="entry name" value="PKS_assoc"/>
</dbReference>
<dbReference type="SMART" id="SM00827">
    <property type="entry name" value="PKS_AT"/>
    <property type="match status" value="1"/>
</dbReference>
<dbReference type="Gene3D" id="3.40.50.720">
    <property type="entry name" value="NAD(P)-binding Rossmann-like Domain"/>
    <property type="match status" value="3"/>
</dbReference>
<dbReference type="InterPro" id="IPR036736">
    <property type="entry name" value="ACP-like_sf"/>
</dbReference>